<dbReference type="InterPro" id="IPR043502">
    <property type="entry name" value="DNA/RNA_pol_sf"/>
</dbReference>
<dbReference type="Proteomes" id="UP000327085">
    <property type="component" value="Unassembled WGS sequence"/>
</dbReference>
<dbReference type="Pfam" id="PF07727">
    <property type="entry name" value="RVT_2"/>
    <property type="match status" value="1"/>
</dbReference>
<proteinExistence type="predicted"/>
<organism evidence="2 3">
    <name type="scientific">Prunus dulcis</name>
    <name type="common">Almond</name>
    <name type="synonym">Amygdalus dulcis</name>
    <dbReference type="NCBI Taxonomy" id="3755"/>
    <lineage>
        <taxon>Eukaryota</taxon>
        <taxon>Viridiplantae</taxon>
        <taxon>Streptophyta</taxon>
        <taxon>Embryophyta</taxon>
        <taxon>Tracheophyta</taxon>
        <taxon>Spermatophyta</taxon>
        <taxon>Magnoliopsida</taxon>
        <taxon>eudicotyledons</taxon>
        <taxon>Gunneridae</taxon>
        <taxon>Pentapetalae</taxon>
        <taxon>rosids</taxon>
        <taxon>fabids</taxon>
        <taxon>Rosales</taxon>
        <taxon>Rosaceae</taxon>
        <taxon>Amygdaloideae</taxon>
        <taxon>Amygdaleae</taxon>
        <taxon>Prunus</taxon>
    </lineage>
</organism>
<feature type="non-terminal residue" evidence="2">
    <location>
        <position position="260"/>
    </location>
</feature>
<feature type="non-terminal residue" evidence="2">
    <location>
        <position position="1"/>
    </location>
</feature>
<dbReference type="InParanoid" id="A0A5E4GKF7"/>
<gene>
    <name evidence="2" type="ORF">ALMOND_2B025144</name>
</gene>
<evidence type="ECO:0000259" key="1">
    <source>
        <dbReference type="Pfam" id="PF07727"/>
    </source>
</evidence>
<accession>A0A5E4GKF7</accession>
<reference evidence="3" key="1">
    <citation type="journal article" date="2020" name="Plant J.">
        <title>Transposons played a major role in the diversification between the closely related almond and peach genomes: results from the almond genome sequence.</title>
        <authorList>
            <person name="Alioto T."/>
            <person name="Alexiou K.G."/>
            <person name="Bardil A."/>
            <person name="Barteri F."/>
            <person name="Castanera R."/>
            <person name="Cruz F."/>
            <person name="Dhingra A."/>
            <person name="Duval H."/>
            <person name="Fernandez I Marti A."/>
            <person name="Frias L."/>
            <person name="Galan B."/>
            <person name="Garcia J.L."/>
            <person name="Howad W."/>
            <person name="Gomez-Garrido J."/>
            <person name="Gut M."/>
            <person name="Julca I."/>
            <person name="Morata J."/>
            <person name="Puigdomenech P."/>
            <person name="Ribeca P."/>
            <person name="Rubio Cabetas M.J."/>
            <person name="Vlasova A."/>
            <person name="Wirthensohn M."/>
            <person name="Garcia-Mas J."/>
            <person name="Gabaldon T."/>
            <person name="Casacuberta J.M."/>
            <person name="Arus P."/>
        </authorList>
    </citation>
    <scope>NUCLEOTIDE SEQUENCE [LARGE SCALE GENOMIC DNA]</scope>
    <source>
        <strain evidence="3">cv. Texas</strain>
    </source>
</reference>
<dbReference type="OMA" id="HKMESKA"/>
<dbReference type="SUPFAM" id="SSF56672">
    <property type="entry name" value="DNA/RNA polymerases"/>
    <property type="match status" value="1"/>
</dbReference>
<name>A0A5E4GKF7_PRUDU</name>
<protein>
    <submittedName>
        <fullName evidence="2">PREDICTED: Reverse mRNAase RNA-dependent DNA polymerase</fullName>
    </submittedName>
</protein>
<dbReference type="AlphaFoldDB" id="A0A5E4GKF7"/>
<dbReference type="Gramene" id="VVA40365">
    <property type="protein sequence ID" value="VVA40365"/>
    <property type="gene ID" value="Prudul26B025144"/>
</dbReference>
<dbReference type="CDD" id="cd09272">
    <property type="entry name" value="RNase_HI_RT_Ty1"/>
    <property type="match status" value="1"/>
</dbReference>
<dbReference type="PANTHER" id="PTHR11439">
    <property type="entry name" value="GAG-POL-RELATED RETROTRANSPOSON"/>
    <property type="match status" value="1"/>
</dbReference>
<evidence type="ECO:0000313" key="2">
    <source>
        <dbReference type="EMBL" id="VVA40365.1"/>
    </source>
</evidence>
<evidence type="ECO:0000313" key="3">
    <source>
        <dbReference type="Proteomes" id="UP000327085"/>
    </source>
</evidence>
<dbReference type="EMBL" id="CABIKO010000966">
    <property type="protein sequence ID" value="VVA40365.1"/>
    <property type="molecule type" value="Genomic_DNA"/>
</dbReference>
<dbReference type="InterPro" id="IPR013103">
    <property type="entry name" value="RVT_2"/>
</dbReference>
<sequence>IKKNADGTISRYKARLVAQGFSQEYGLDYEETFSPVVRHTTVRLILGLAVNFQWELRQLDVKNAFLHGSDPSLVTSVIQALSEVFELKDLGKLKYFLGLEVQYHSGGKIFVNQAKYARDLIKKASMDTCKPCSTPSKPHHQVLKDEGTPLPNPTLFRSIVGALQYLTFTRPDIAFAVNTVCQFMHSPTDVHLSLVKRIIRYLQGTLQFGVTFSPGSMVLSGYCDADWAGDPNTRRSTIGYVVFLGSNPISWSSNKQASVS</sequence>
<dbReference type="PANTHER" id="PTHR11439:SF455">
    <property type="entry name" value="RLK (RECEPTOR-LIKE PROTEIN KINASE) 8, PUTATIVE-RELATED"/>
    <property type="match status" value="1"/>
</dbReference>
<feature type="domain" description="Reverse transcriptase Ty1/copia-type" evidence="1">
    <location>
        <begin position="2"/>
        <end position="68"/>
    </location>
</feature>